<dbReference type="EMBL" id="MHIM01000034">
    <property type="protein sequence ID" value="OGY51602.1"/>
    <property type="molecule type" value="Genomic_DNA"/>
</dbReference>
<evidence type="ECO:0000313" key="2">
    <source>
        <dbReference type="Proteomes" id="UP000177376"/>
    </source>
</evidence>
<dbReference type="Proteomes" id="UP000177376">
    <property type="component" value="Unassembled WGS sequence"/>
</dbReference>
<protein>
    <submittedName>
        <fullName evidence="1">Uncharacterized protein</fullName>
    </submittedName>
</protein>
<proteinExistence type="predicted"/>
<sequence length="296" mass="34424">MLIPRKIPPDFLFKEVRKLEKSQRKSDIDVVLSAFRSWRSIQPVGYLSTPITTGILFYEVLAKHQVKTLEELLAINSNLLFEEIIAPNINRGIALGDELAMRFNIPIIVPAVFEARSQRWTQDDYMYVWYQVIKEMVGHTILSDFWEYSNGGVEEFVHSAEMQFRLLSVPLTGGDFFPYVPVDLFPDRFVGQKIEFPEETMKITDERGLAVRIEEGAMKISEAVVNLYRRGFRAVKLLVLLKQLVDIAHCVNWHWQTKQYRDYGLTPHYLINKKLVDRYWQIALAAAGENRPELEL</sequence>
<evidence type="ECO:0000313" key="1">
    <source>
        <dbReference type="EMBL" id="OGY51602.1"/>
    </source>
</evidence>
<reference evidence="1 2" key="1">
    <citation type="journal article" date="2016" name="Nat. Commun.">
        <title>Thousands of microbial genomes shed light on interconnected biogeochemical processes in an aquifer system.</title>
        <authorList>
            <person name="Anantharaman K."/>
            <person name="Brown C.T."/>
            <person name="Hug L.A."/>
            <person name="Sharon I."/>
            <person name="Castelle C.J."/>
            <person name="Probst A.J."/>
            <person name="Thomas B.C."/>
            <person name="Singh A."/>
            <person name="Wilkins M.J."/>
            <person name="Karaoz U."/>
            <person name="Brodie E.L."/>
            <person name="Williams K.H."/>
            <person name="Hubbard S.S."/>
            <person name="Banfield J.F."/>
        </authorList>
    </citation>
    <scope>NUCLEOTIDE SEQUENCE [LARGE SCALE GENOMIC DNA]</scope>
</reference>
<comment type="caution">
    <text evidence="1">The sequence shown here is derived from an EMBL/GenBank/DDBJ whole genome shotgun (WGS) entry which is preliminary data.</text>
</comment>
<organism evidence="1 2">
    <name type="scientific">Candidatus Buchananbacteria bacterium RIFCSPLOWO2_01_FULL_39_33</name>
    <dbReference type="NCBI Taxonomy" id="1797543"/>
    <lineage>
        <taxon>Bacteria</taxon>
        <taxon>Candidatus Buchananiibacteriota</taxon>
    </lineage>
</organism>
<name>A0A1G1YGY9_9BACT</name>
<dbReference type="AlphaFoldDB" id="A0A1G1YGY9"/>
<accession>A0A1G1YGY9</accession>
<gene>
    <name evidence="1" type="ORF">A3A02_02225</name>
</gene>